<gene>
    <name evidence="1" type="ORF">LCGC14_2812650</name>
</gene>
<dbReference type="AlphaFoldDB" id="A0A0F8Z694"/>
<feature type="non-terminal residue" evidence="1">
    <location>
        <position position="1"/>
    </location>
</feature>
<accession>A0A0F8Z694</accession>
<name>A0A0F8Z694_9ZZZZ</name>
<dbReference type="EMBL" id="LAZR01053086">
    <property type="protein sequence ID" value="KKK81520.1"/>
    <property type="molecule type" value="Genomic_DNA"/>
</dbReference>
<protein>
    <submittedName>
        <fullName evidence="1">Uncharacterized protein</fullName>
    </submittedName>
</protein>
<comment type="caution">
    <text evidence="1">The sequence shown here is derived from an EMBL/GenBank/DDBJ whole genome shotgun (WGS) entry which is preliminary data.</text>
</comment>
<sequence>WDYRAVSAGLGAAYVADDDTENLGRHFQLYAEASVKTPKNWWVQRFSLWHLSDTDNRGETFIGFEKEI</sequence>
<proteinExistence type="predicted"/>
<reference evidence="1" key="1">
    <citation type="journal article" date="2015" name="Nature">
        <title>Complex archaea that bridge the gap between prokaryotes and eukaryotes.</title>
        <authorList>
            <person name="Spang A."/>
            <person name="Saw J.H."/>
            <person name="Jorgensen S.L."/>
            <person name="Zaremba-Niedzwiedzka K."/>
            <person name="Martijn J."/>
            <person name="Lind A.E."/>
            <person name="van Eijk R."/>
            <person name="Schleper C."/>
            <person name="Guy L."/>
            <person name="Ettema T.J."/>
        </authorList>
    </citation>
    <scope>NUCLEOTIDE SEQUENCE</scope>
</reference>
<organism evidence="1">
    <name type="scientific">marine sediment metagenome</name>
    <dbReference type="NCBI Taxonomy" id="412755"/>
    <lineage>
        <taxon>unclassified sequences</taxon>
        <taxon>metagenomes</taxon>
        <taxon>ecological metagenomes</taxon>
    </lineage>
</organism>
<evidence type="ECO:0000313" key="1">
    <source>
        <dbReference type="EMBL" id="KKK81520.1"/>
    </source>
</evidence>